<name>A0ABQ1RCA7_9ALTE</name>
<comment type="caution">
    <text evidence="3">The sequence shown here is derived from an EMBL/GenBank/DDBJ whole genome shotgun (WGS) entry which is preliminary data.</text>
</comment>
<evidence type="ECO:0000259" key="2">
    <source>
        <dbReference type="Pfam" id="PF12697"/>
    </source>
</evidence>
<protein>
    <submittedName>
        <fullName evidence="3">Alpha/beta hydrolase</fullName>
    </submittedName>
</protein>
<accession>A0ABQ1RCA7</accession>
<keyword evidence="1 3" id="KW-0378">Hydrolase</keyword>
<reference evidence="4" key="1">
    <citation type="journal article" date="2019" name="Int. J. Syst. Evol. Microbiol.">
        <title>The Global Catalogue of Microorganisms (GCM) 10K type strain sequencing project: providing services to taxonomists for standard genome sequencing and annotation.</title>
        <authorList>
            <consortium name="The Broad Institute Genomics Platform"/>
            <consortium name="The Broad Institute Genome Sequencing Center for Infectious Disease"/>
            <person name="Wu L."/>
            <person name="Ma J."/>
        </authorList>
    </citation>
    <scope>NUCLEOTIDE SEQUENCE [LARGE SCALE GENOMIC DNA]</scope>
    <source>
        <strain evidence="4">CGMCC 1.12923</strain>
    </source>
</reference>
<dbReference type="PANTHER" id="PTHR43798">
    <property type="entry name" value="MONOACYLGLYCEROL LIPASE"/>
    <property type="match status" value="1"/>
</dbReference>
<organism evidence="3 4">
    <name type="scientific">Lacimicrobium alkaliphilum</name>
    <dbReference type="NCBI Taxonomy" id="1526571"/>
    <lineage>
        <taxon>Bacteria</taxon>
        <taxon>Pseudomonadati</taxon>
        <taxon>Pseudomonadota</taxon>
        <taxon>Gammaproteobacteria</taxon>
        <taxon>Alteromonadales</taxon>
        <taxon>Alteromonadaceae</taxon>
        <taxon>Lacimicrobium</taxon>
    </lineage>
</organism>
<dbReference type="GO" id="GO:0016787">
    <property type="term" value="F:hydrolase activity"/>
    <property type="evidence" value="ECO:0007669"/>
    <property type="project" value="UniProtKB-KW"/>
</dbReference>
<dbReference type="PANTHER" id="PTHR43798:SF31">
    <property type="entry name" value="AB HYDROLASE SUPERFAMILY PROTEIN YCLE"/>
    <property type="match status" value="1"/>
</dbReference>
<evidence type="ECO:0000256" key="1">
    <source>
        <dbReference type="ARBA" id="ARBA00022801"/>
    </source>
</evidence>
<dbReference type="RefSeq" id="WP_099033761.1">
    <property type="nucleotide sequence ID" value="NZ_BMGJ01000005.1"/>
</dbReference>
<dbReference type="Proteomes" id="UP000614272">
    <property type="component" value="Unassembled WGS sequence"/>
</dbReference>
<feature type="domain" description="AB hydrolase-1" evidence="2">
    <location>
        <begin position="37"/>
        <end position="224"/>
    </location>
</feature>
<dbReference type="EMBL" id="BMGJ01000005">
    <property type="protein sequence ID" value="GGD62094.1"/>
    <property type="molecule type" value="Genomic_DNA"/>
</dbReference>
<dbReference type="InterPro" id="IPR029058">
    <property type="entry name" value="AB_hydrolase_fold"/>
</dbReference>
<gene>
    <name evidence="3" type="ORF">GCM10011357_16730</name>
</gene>
<sequence length="234" mass="25642">MQEPVVFLPGTQCDERLFLPLWREMSLSDRRYVPLQWAETLEQMDGLTDYAVAGDRVHLVGFSMGGYIASRFALANPRLVASLTLIGFCSAGLTAAEKQHRQLVIRALEKGPLKAMPESRLVQMVNIDGVNAQQAIQSIREMEQDLGSSVLKYHLQSASERGDLTAALANSGLKINLISAEFDQVAPLQKMQQMHQQIPGSRFILLADSGHMAPLESPGVLAQALYSLHSGANV</sequence>
<proteinExistence type="predicted"/>
<dbReference type="SUPFAM" id="SSF53474">
    <property type="entry name" value="alpha/beta-Hydrolases"/>
    <property type="match status" value="1"/>
</dbReference>
<keyword evidence="4" id="KW-1185">Reference proteome</keyword>
<dbReference type="InterPro" id="IPR000073">
    <property type="entry name" value="AB_hydrolase_1"/>
</dbReference>
<dbReference type="Pfam" id="PF12697">
    <property type="entry name" value="Abhydrolase_6"/>
    <property type="match status" value="1"/>
</dbReference>
<dbReference type="Gene3D" id="3.40.50.1820">
    <property type="entry name" value="alpha/beta hydrolase"/>
    <property type="match status" value="1"/>
</dbReference>
<dbReference type="InterPro" id="IPR050266">
    <property type="entry name" value="AB_hydrolase_sf"/>
</dbReference>
<evidence type="ECO:0000313" key="3">
    <source>
        <dbReference type="EMBL" id="GGD62094.1"/>
    </source>
</evidence>
<evidence type="ECO:0000313" key="4">
    <source>
        <dbReference type="Proteomes" id="UP000614272"/>
    </source>
</evidence>